<keyword evidence="1" id="KW-1133">Transmembrane helix</keyword>
<reference evidence="2" key="1">
    <citation type="submission" date="2018-04" db="EMBL/GenBank/DDBJ databases">
        <title>Whole genome sequencing of Hypsizygus marmoreus.</title>
        <authorList>
            <person name="Choi I.-G."/>
            <person name="Min B."/>
            <person name="Kim J.-G."/>
            <person name="Kim S."/>
            <person name="Oh Y.-L."/>
            <person name="Kong W.-S."/>
            <person name="Park H."/>
            <person name="Jeong J."/>
            <person name="Song E.-S."/>
        </authorList>
    </citation>
    <scope>NUCLEOTIDE SEQUENCE [LARGE SCALE GENOMIC DNA]</scope>
    <source>
        <strain evidence="2">51987-8</strain>
    </source>
</reference>
<evidence type="ECO:0000313" key="2">
    <source>
        <dbReference type="EMBL" id="RDB23204.1"/>
    </source>
</evidence>
<proteinExistence type="predicted"/>
<dbReference type="EMBL" id="LUEZ02000047">
    <property type="protein sequence ID" value="RDB23204.1"/>
    <property type="molecule type" value="Genomic_DNA"/>
</dbReference>
<evidence type="ECO:0000256" key="1">
    <source>
        <dbReference type="SAM" id="Phobius"/>
    </source>
</evidence>
<feature type="transmembrane region" description="Helical" evidence="1">
    <location>
        <begin position="185"/>
        <end position="204"/>
    </location>
</feature>
<organism evidence="2 3">
    <name type="scientific">Hypsizygus marmoreus</name>
    <name type="common">White beech mushroom</name>
    <name type="synonym">Agaricus marmoreus</name>
    <dbReference type="NCBI Taxonomy" id="39966"/>
    <lineage>
        <taxon>Eukaryota</taxon>
        <taxon>Fungi</taxon>
        <taxon>Dikarya</taxon>
        <taxon>Basidiomycota</taxon>
        <taxon>Agaricomycotina</taxon>
        <taxon>Agaricomycetes</taxon>
        <taxon>Agaricomycetidae</taxon>
        <taxon>Agaricales</taxon>
        <taxon>Tricholomatineae</taxon>
        <taxon>Lyophyllaceae</taxon>
        <taxon>Hypsizygus</taxon>
    </lineage>
</organism>
<gene>
    <name evidence="2" type="ORF">Hypma_009636</name>
</gene>
<name>A0A369JV26_HYPMA</name>
<protein>
    <submittedName>
        <fullName evidence="2">Uncharacterized protein</fullName>
    </submittedName>
</protein>
<dbReference type="OrthoDB" id="3063729at2759"/>
<feature type="transmembrane region" description="Helical" evidence="1">
    <location>
        <begin position="160"/>
        <end position="179"/>
    </location>
</feature>
<evidence type="ECO:0000313" key="3">
    <source>
        <dbReference type="Proteomes" id="UP000076154"/>
    </source>
</evidence>
<dbReference type="AlphaFoldDB" id="A0A369JV26"/>
<keyword evidence="3" id="KW-1185">Reference proteome</keyword>
<keyword evidence="1" id="KW-0812">Transmembrane</keyword>
<accession>A0A369JV26</accession>
<dbReference type="Proteomes" id="UP000076154">
    <property type="component" value="Unassembled WGS sequence"/>
</dbReference>
<sequence length="285" mass="32259">MTIFQPPDTSGAHLAYVATVVRICQLAPTIVTLYDHRAFISIARSPVRQSLILHFAVITLDREVTFHRTSLAESVPGRPESLFRKHVDDRSGYRYAVVNAWKLSLPLANVTPVGFIKPSSYEVHIESLSKLTADALPVPQSCRRQHLVHGIGMEYGCRDLVDAVTITAYIASMMIWFVLPPQWINFPQGFSVAATCVMGVRLILNLRKAYYLYSTGDLDLRSTNRHDLCERKYHPSSFRGLGPFAIYSSGKNLQRQLIPPTPSLATFMRLTCYVCRLIKFFKFNF</sequence>
<dbReference type="InParanoid" id="A0A369JV26"/>
<keyword evidence="1" id="KW-0472">Membrane</keyword>
<comment type="caution">
    <text evidence="2">The sequence shown here is derived from an EMBL/GenBank/DDBJ whole genome shotgun (WGS) entry which is preliminary data.</text>
</comment>